<gene>
    <name evidence="2" type="ORF">EV195_106105</name>
</gene>
<reference evidence="2 3" key="1">
    <citation type="submission" date="2019-03" db="EMBL/GenBank/DDBJ databases">
        <title>Genomic Encyclopedia of Type Strains, Phase IV (KMG-IV): sequencing the most valuable type-strain genomes for metagenomic binning, comparative biology and taxonomic classification.</title>
        <authorList>
            <person name="Goeker M."/>
        </authorList>
    </citation>
    <scope>NUCLEOTIDE SEQUENCE [LARGE SCALE GENOMIC DNA]</scope>
    <source>
        <strain evidence="2 3">DSM 14836</strain>
    </source>
</reference>
<keyword evidence="3" id="KW-1185">Reference proteome</keyword>
<dbReference type="InterPro" id="IPR058060">
    <property type="entry name" value="HYC_CC_PP"/>
</dbReference>
<feature type="chain" id="PRO_5020325723" description="Secreted protein" evidence="1">
    <location>
        <begin position="29"/>
        <end position="139"/>
    </location>
</feature>
<evidence type="ECO:0000313" key="2">
    <source>
        <dbReference type="EMBL" id="TCP24300.1"/>
    </source>
</evidence>
<dbReference type="InterPro" id="IPR058512">
    <property type="entry name" value="DUF8199"/>
</dbReference>
<feature type="signal peptide" evidence="1">
    <location>
        <begin position="1"/>
        <end position="28"/>
    </location>
</feature>
<evidence type="ECO:0000256" key="1">
    <source>
        <dbReference type="SAM" id="SignalP"/>
    </source>
</evidence>
<evidence type="ECO:0008006" key="4">
    <source>
        <dbReference type="Google" id="ProtNLM"/>
    </source>
</evidence>
<dbReference type="EMBL" id="SLXM01000006">
    <property type="protein sequence ID" value="TCP24300.1"/>
    <property type="molecule type" value="Genomic_DNA"/>
</dbReference>
<name>A0A4R2NR30_9FLAO</name>
<dbReference type="AlphaFoldDB" id="A0A4R2NR30"/>
<dbReference type="Pfam" id="PF26622">
    <property type="entry name" value="DUF8199"/>
    <property type="match status" value="1"/>
</dbReference>
<evidence type="ECO:0000313" key="3">
    <source>
        <dbReference type="Proteomes" id="UP000294564"/>
    </source>
</evidence>
<dbReference type="NCBIfam" id="NF047658">
    <property type="entry name" value="HYC_CC_PP"/>
    <property type="match status" value="1"/>
</dbReference>
<proteinExistence type="predicted"/>
<accession>A0A4R2NR30</accession>
<comment type="caution">
    <text evidence="2">The sequence shown here is derived from an EMBL/GenBank/DDBJ whole genome shotgun (WGS) entry which is preliminary data.</text>
</comment>
<dbReference type="Proteomes" id="UP000294564">
    <property type="component" value="Unassembled WGS sequence"/>
</dbReference>
<organism evidence="2 3">
    <name type="scientific">Tenacibaculum skagerrakense</name>
    <dbReference type="NCBI Taxonomy" id="186571"/>
    <lineage>
        <taxon>Bacteria</taxon>
        <taxon>Pseudomonadati</taxon>
        <taxon>Bacteroidota</taxon>
        <taxon>Flavobacteriia</taxon>
        <taxon>Flavobacteriales</taxon>
        <taxon>Flavobacteriaceae</taxon>
        <taxon>Tenacibaculum</taxon>
    </lineage>
</organism>
<protein>
    <recommendedName>
        <fullName evidence="4">Secreted protein</fullName>
    </recommendedName>
</protein>
<sequence length="139" mass="15573">MKSVLTKITAVLMTFVVLFSTMSITVNSHYCGDYLVGVSYFGKAKSCGMEMASNNKSEECSITKKNCCNDTVHVIKGQDDLKNSLFDSLSFQQQLFIVSFFISYHNLLSQTSNTKLSIGEYVSPILVKNIRLLIEVYLI</sequence>
<keyword evidence="1" id="KW-0732">Signal</keyword>